<name>A0A0K6ICQ7_9HYPH</name>
<sequence length="251" mass="25301">MQLKDKVIIITGASSGIGEAAARMFAARGARLVIGARRKDRLEALAAEISAGGGAAVAVSGDVAEAEHAQALVDAALGQFGRLDGAFNNAGMVGDMVPLPQMSPANWHRVLEVNLTSAFHLARAQIPAMLADGGQGAIVFTSTFVGHAAGLPGMAAYAAAKAGLIGLTQVLAAEHGAAGLRVNALLPGGTRTDMAPQDQASLDWVAGLHALKRLALPEEIAAAAAFLLSDDASFVTGTAMTVDGGNSISKT</sequence>
<proteinExistence type="inferred from homology"/>
<evidence type="ECO:0000313" key="4">
    <source>
        <dbReference type="EMBL" id="CUB00901.1"/>
    </source>
</evidence>
<dbReference type="RefSeq" id="WP_055457168.1">
    <property type="nucleotide sequence ID" value="NZ_CYHE01000023.1"/>
</dbReference>
<dbReference type="FunFam" id="3.40.50.720:FF:000084">
    <property type="entry name" value="Short-chain dehydrogenase reductase"/>
    <property type="match status" value="1"/>
</dbReference>
<dbReference type="PRINTS" id="PR00080">
    <property type="entry name" value="SDRFAMILY"/>
</dbReference>
<feature type="domain" description="Ketoreductase" evidence="3">
    <location>
        <begin position="6"/>
        <end position="190"/>
    </location>
</feature>
<evidence type="ECO:0000313" key="5">
    <source>
        <dbReference type="Proteomes" id="UP000183900"/>
    </source>
</evidence>
<dbReference type="SUPFAM" id="SSF51735">
    <property type="entry name" value="NAD(P)-binding Rossmann-fold domains"/>
    <property type="match status" value="1"/>
</dbReference>
<dbReference type="OrthoDB" id="9812986at2"/>
<dbReference type="InterPro" id="IPR036291">
    <property type="entry name" value="NAD(P)-bd_dom_sf"/>
</dbReference>
<dbReference type="InterPro" id="IPR057326">
    <property type="entry name" value="KR_dom"/>
</dbReference>
<dbReference type="SMART" id="SM00822">
    <property type="entry name" value="PKS_KR"/>
    <property type="match status" value="1"/>
</dbReference>
<dbReference type="GO" id="GO:0016616">
    <property type="term" value="F:oxidoreductase activity, acting on the CH-OH group of donors, NAD or NADP as acceptor"/>
    <property type="evidence" value="ECO:0007669"/>
    <property type="project" value="TreeGrafter"/>
</dbReference>
<comment type="similarity">
    <text evidence="1">Belongs to the short-chain dehydrogenases/reductases (SDR) family.</text>
</comment>
<dbReference type="PANTHER" id="PTHR42760">
    <property type="entry name" value="SHORT-CHAIN DEHYDROGENASES/REDUCTASES FAMILY MEMBER"/>
    <property type="match status" value="1"/>
</dbReference>
<dbReference type="EMBL" id="CYHE01000023">
    <property type="protein sequence ID" value="CUB00901.1"/>
    <property type="molecule type" value="Genomic_DNA"/>
</dbReference>
<protein>
    <submittedName>
        <fullName evidence="4">NAD(P)-dependent dehydrogenase, short-chain alcohol dehydrogenase family</fullName>
    </submittedName>
</protein>
<dbReference type="AlphaFoldDB" id="A0A0K6ICQ7"/>
<evidence type="ECO:0000259" key="3">
    <source>
        <dbReference type="SMART" id="SM00822"/>
    </source>
</evidence>
<evidence type="ECO:0000256" key="2">
    <source>
        <dbReference type="ARBA" id="ARBA00023002"/>
    </source>
</evidence>
<dbReference type="GO" id="GO:0048038">
    <property type="term" value="F:quinone binding"/>
    <property type="evidence" value="ECO:0007669"/>
    <property type="project" value="TreeGrafter"/>
</dbReference>
<dbReference type="InterPro" id="IPR002347">
    <property type="entry name" value="SDR_fam"/>
</dbReference>
<dbReference type="CDD" id="cd05233">
    <property type="entry name" value="SDR_c"/>
    <property type="match status" value="1"/>
</dbReference>
<dbReference type="PRINTS" id="PR00081">
    <property type="entry name" value="GDHRDH"/>
</dbReference>
<accession>A0A0K6ICQ7</accession>
<dbReference type="Proteomes" id="UP000183900">
    <property type="component" value="Unassembled WGS sequence"/>
</dbReference>
<gene>
    <name evidence="4" type="ORF">Ga0061067_12327</name>
</gene>
<keyword evidence="2" id="KW-0560">Oxidoreductase</keyword>
<dbReference type="Pfam" id="PF13561">
    <property type="entry name" value="adh_short_C2"/>
    <property type="match status" value="1"/>
</dbReference>
<keyword evidence="5" id="KW-1185">Reference proteome</keyword>
<dbReference type="PANTHER" id="PTHR42760:SF133">
    <property type="entry name" value="3-OXOACYL-[ACYL-CARRIER-PROTEIN] REDUCTASE"/>
    <property type="match status" value="1"/>
</dbReference>
<dbReference type="Gene3D" id="3.40.50.720">
    <property type="entry name" value="NAD(P)-binding Rossmann-like Domain"/>
    <property type="match status" value="1"/>
</dbReference>
<organism evidence="4 5">
    <name type="scientific">Pannonibacter indicus</name>
    <dbReference type="NCBI Taxonomy" id="466044"/>
    <lineage>
        <taxon>Bacteria</taxon>
        <taxon>Pseudomonadati</taxon>
        <taxon>Pseudomonadota</taxon>
        <taxon>Alphaproteobacteria</taxon>
        <taxon>Hyphomicrobiales</taxon>
        <taxon>Stappiaceae</taxon>
        <taxon>Pannonibacter</taxon>
    </lineage>
</organism>
<dbReference type="NCBIfam" id="NF005681">
    <property type="entry name" value="PRK07478.1"/>
    <property type="match status" value="1"/>
</dbReference>
<evidence type="ECO:0000256" key="1">
    <source>
        <dbReference type="ARBA" id="ARBA00006484"/>
    </source>
</evidence>
<reference evidence="5" key="1">
    <citation type="submission" date="2015-08" db="EMBL/GenBank/DDBJ databases">
        <authorList>
            <person name="Varghese N."/>
        </authorList>
    </citation>
    <scope>NUCLEOTIDE SEQUENCE [LARGE SCALE GENOMIC DNA]</scope>
    <source>
        <strain evidence="5">DSM 23407</strain>
    </source>
</reference>
<dbReference type="GO" id="GO:0006633">
    <property type="term" value="P:fatty acid biosynthetic process"/>
    <property type="evidence" value="ECO:0007669"/>
    <property type="project" value="TreeGrafter"/>
</dbReference>